<dbReference type="AlphaFoldDB" id="A0AAE0CF19"/>
<sequence length="160" mass="17624">MSELLALRITADADPDEGIRLFNSCLRDAQRLQALPEDAVKRQFLAALSDEAYSTLIDSFARVDQRAAVSLLTLQARVREQYRHGRLSGARLKQSAARPVSAASYAADPDLASAIQPLGLSWHDYSVTLMLSRRPALLGHPLGSTRTRTIMELSQFTVSE</sequence>
<organism evidence="1 2">
    <name type="scientific">Cymbomonas tetramitiformis</name>
    <dbReference type="NCBI Taxonomy" id="36881"/>
    <lineage>
        <taxon>Eukaryota</taxon>
        <taxon>Viridiplantae</taxon>
        <taxon>Chlorophyta</taxon>
        <taxon>Pyramimonadophyceae</taxon>
        <taxon>Pyramimonadales</taxon>
        <taxon>Pyramimonadaceae</taxon>
        <taxon>Cymbomonas</taxon>
    </lineage>
</organism>
<reference evidence="1 2" key="1">
    <citation type="journal article" date="2015" name="Genome Biol. Evol.">
        <title>Comparative Genomics of a Bacterivorous Green Alga Reveals Evolutionary Causalities and Consequences of Phago-Mixotrophic Mode of Nutrition.</title>
        <authorList>
            <person name="Burns J.A."/>
            <person name="Paasch A."/>
            <person name="Narechania A."/>
            <person name="Kim E."/>
        </authorList>
    </citation>
    <scope>NUCLEOTIDE SEQUENCE [LARGE SCALE GENOMIC DNA]</scope>
    <source>
        <strain evidence="1 2">PLY_AMNH</strain>
    </source>
</reference>
<dbReference type="EMBL" id="LGRX02025008">
    <property type="protein sequence ID" value="KAK3253099.1"/>
    <property type="molecule type" value="Genomic_DNA"/>
</dbReference>
<proteinExistence type="predicted"/>
<evidence type="ECO:0000313" key="1">
    <source>
        <dbReference type="EMBL" id="KAK3253099.1"/>
    </source>
</evidence>
<keyword evidence="2" id="KW-1185">Reference proteome</keyword>
<protein>
    <submittedName>
        <fullName evidence="1">Uncharacterized protein</fullName>
    </submittedName>
</protein>
<comment type="caution">
    <text evidence="1">The sequence shown here is derived from an EMBL/GenBank/DDBJ whole genome shotgun (WGS) entry which is preliminary data.</text>
</comment>
<dbReference type="Proteomes" id="UP001190700">
    <property type="component" value="Unassembled WGS sequence"/>
</dbReference>
<gene>
    <name evidence="1" type="ORF">CYMTET_37633</name>
</gene>
<name>A0AAE0CF19_9CHLO</name>
<accession>A0AAE0CF19</accession>
<evidence type="ECO:0000313" key="2">
    <source>
        <dbReference type="Proteomes" id="UP001190700"/>
    </source>
</evidence>